<evidence type="ECO:0000313" key="7">
    <source>
        <dbReference type="Proteomes" id="UP000095751"/>
    </source>
</evidence>
<reference evidence="6 7" key="1">
    <citation type="submission" date="2016-09" db="EMBL/GenBank/DDBJ databases">
        <title>Extensive genetic diversity and differential bi-allelic expression allows diatom success in the polar Southern Ocean.</title>
        <authorList>
            <consortium name="DOE Joint Genome Institute"/>
            <person name="Mock T."/>
            <person name="Otillar R.P."/>
            <person name="Strauss J."/>
            <person name="Dupont C."/>
            <person name="Frickenhaus S."/>
            <person name="Maumus F."/>
            <person name="Mcmullan M."/>
            <person name="Sanges R."/>
            <person name="Schmutz J."/>
            <person name="Toseland A."/>
            <person name="Valas R."/>
            <person name="Veluchamy A."/>
            <person name="Ward B.J."/>
            <person name="Allen A."/>
            <person name="Barry K."/>
            <person name="Falciatore A."/>
            <person name="Ferrante M."/>
            <person name="Fortunato A.E."/>
            <person name="Gloeckner G."/>
            <person name="Gruber A."/>
            <person name="Hipkin R."/>
            <person name="Janech M."/>
            <person name="Kroth P."/>
            <person name="Leese F."/>
            <person name="Lindquist E."/>
            <person name="Lyon B.R."/>
            <person name="Martin J."/>
            <person name="Mayer C."/>
            <person name="Parker M."/>
            <person name="Quesneville H."/>
            <person name="Raymond J."/>
            <person name="Uhlig C."/>
            <person name="Valentin K.U."/>
            <person name="Worden A.Z."/>
            <person name="Armbrust E.V."/>
            <person name="Bowler C."/>
            <person name="Green B."/>
            <person name="Moulton V."/>
            <person name="Van Oosterhout C."/>
            <person name="Grigoriev I."/>
        </authorList>
    </citation>
    <scope>NUCLEOTIDE SEQUENCE [LARGE SCALE GENOMIC DNA]</scope>
    <source>
        <strain evidence="6 7">CCMP1102</strain>
    </source>
</reference>
<dbReference type="EMBL" id="KV784357">
    <property type="protein sequence ID" value="OEU17139.1"/>
    <property type="molecule type" value="Genomic_DNA"/>
</dbReference>
<dbReference type="KEGG" id="fcy:FRACYDRAFT_168654"/>
<evidence type="ECO:0000259" key="5">
    <source>
        <dbReference type="Pfam" id="PF01494"/>
    </source>
</evidence>
<protein>
    <submittedName>
        <fullName evidence="6">FAD/NAD(P)-binding domain-containing protein</fullName>
    </submittedName>
</protein>
<name>A0A1E7FG44_9STRA</name>
<dbReference type="Pfam" id="PF01494">
    <property type="entry name" value="FAD_binding_3"/>
    <property type="match status" value="1"/>
</dbReference>
<keyword evidence="7" id="KW-1185">Reference proteome</keyword>
<dbReference type="OrthoDB" id="655030at2759"/>
<dbReference type="SUPFAM" id="SSF51905">
    <property type="entry name" value="FAD/NAD(P)-binding domain"/>
    <property type="match status" value="1"/>
</dbReference>
<dbReference type="Gene3D" id="3.50.50.60">
    <property type="entry name" value="FAD/NAD(P)-binding domain"/>
    <property type="match status" value="1"/>
</dbReference>
<keyword evidence="2" id="KW-0274">FAD</keyword>
<gene>
    <name evidence="6" type="ORF">FRACYDRAFT_168654</name>
</gene>
<evidence type="ECO:0000256" key="3">
    <source>
        <dbReference type="ARBA" id="ARBA00023002"/>
    </source>
</evidence>
<evidence type="ECO:0000256" key="1">
    <source>
        <dbReference type="ARBA" id="ARBA00022630"/>
    </source>
</evidence>
<evidence type="ECO:0000256" key="4">
    <source>
        <dbReference type="ARBA" id="ARBA00023033"/>
    </source>
</evidence>
<proteinExistence type="predicted"/>
<dbReference type="InterPro" id="IPR002938">
    <property type="entry name" value="FAD-bd"/>
</dbReference>
<dbReference type="Proteomes" id="UP000095751">
    <property type="component" value="Unassembled WGS sequence"/>
</dbReference>
<dbReference type="AlphaFoldDB" id="A0A1E7FG44"/>
<dbReference type="GO" id="GO:0004497">
    <property type="term" value="F:monooxygenase activity"/>
    <property type="evidence" value="ECO:0007669"/>
    <property type="project" value="UniProtKB-KW"/>
</dbReference>
<evidence type="ECO:0000313" key="6">
    <source>
        <dbReference type="EMBL" id="OEU17139.1"/>
    </source>
</evidence>
<keyword evidence="3" id="KW-0560">Oxidoreductase</keyword>
<organism evidence="6 7">
    <name type="scientific">Fragilariopsis cylindrus CCMP1102</name>
    <dbReference type="NCBI Taxonomy" id="635003"/>
    <lineage>
        <taxon>Eukaryota</taxon>
        <taxon>Sar</taxon>
        <taxon>Stramenopiles</taxon>
        <taxon>Ochrophyta</taxon>
        <taxon>Bacillariophyta</taxon>
        <taxon>Bacillariophyceae</taxon>
        <taxon>Bacillariophycidae</taxon>
        <taxon>Bacillariales</taxon>
        <taxon>Bacillariaceae</taxon>
        <taxon>Fragilariopsis</taxon>
    </lineage>
</organism>
<sequence>MALAVALRHRQIPFHIFEKDSRFDQRSQGHAVTSTKHVVHTPDGSICGEWGLRKWTGSNRNLNKKRRQNLHVPRQTLRYVLYEALKEASADNNDDSPDISWGHKLVDIQPPKVGLSFQVIDENGNDQGVVTSQADLVVGCDGIFSSVREKFLRVGIVKQITPLRYLHCIVILGICSLGDLFKQESTNLTRQQQKQKQIQLSALLDGETVFQTADGTTRIYLMPYSKKNNEYMWQLSFPIPDEEIALDLSRRGPKALKDEALRRCQSWHVPIPEILNATPIELVSGYPVYDRDLLTAEILSTSRRREIIPRLLTTTTGTDSASTSSSFSFLPTTLLGDAAHPMSPFKGQGANQALIDALSLARILYRVHCREGRSLGDALELYEKEMMDRSSTKVRASSEAAKFLHTEIAIQKGDVTRGAAFSSSSVTKNK</sequence>
<dbReference type="PANTHER" id="PTHR46972:SF1">
    <property type="entry name" value="FAD DEPENDENT OXIDOREDUCTASE DOMAIN-CONTAINING PROTEIN"/>
    <property type="match status" value="1"/>
</dbReference>
<dbReference type="InterPro" id="IPR036188">
    <property type="entry name" value="FAD/NAD-bd_sf"/>
</dbReference>
<evidence type="ECO:0000256" key="2">
    <source>
        <dbReference type="ARBA" id="ARBA00022827"/>
    </source>
</evidence>
<keyword evidence="1" id="KW-0285">Flavoprotein</keyword>
<dbReference type="GO" id="GO:0071949">
    <property type="term" value="F:FAD binding"/>
    <property type="evidence" value="ECO:0007669"/>
    <property type="project" value="InterPro"/>
</dbReference>
<accession>A0A1E7FG44</accession>
<dbReference type="PANTHER" id="PTHR46972">
    <property type="entry name" value="MONOOXYGENASE ASQM-RELATED"/>
    <property type="match status" value="1"/>
</dbReference>
<feature type="domain" description="FAD-binding" evidence="5">
    <location>
        <begin position="326"/>
        <end position="392"/>
    </location>
</feature>
<dbReference type="InParanoid" id="A0A1E7FG44"/>
<keyword evidence="4" id="KW-0503">Monooxygenase</keyword>